<dbReference type="OMA" id="YRIETKP"/>
<reference evidence="1" key="2">
    <citation type="submission" date="2011-03" db="EMBL/GenBank/DDBJ databases">
        <title>Comparative genomics and transcriptomics of Neospora caninum and Toxoplasma gondii.</title>
        <authorList>
            <person name="Reid A.J."/>
            <person name="Sohal A."/>
            <person name="Harris D."/>
            <person name="Quail M."/>
            <person name="Sanders M."/>
            <person name="Berriman M."/>
            <person name="Wastling J.M."/>
            <person name="Pain A."/>
        </authorList>
    </citation>
    <scope>NUCLEOTIDE SEQUENCE</scope>
    <source>
        <strain evidence="1">Liverpool</strain>
    </source>
</reference>
<dbReference type="eggNOG" id="ENOG502QYPR">
    <property type="taxonomic scope" value="Eukaryota"/>
</dbReference>
<dbReference type="GeneID" id="13446116"/>
<evidence type="ECO:0000313" key="3">
    <source>
        <dbReference type="Proteomes" id="UP000007494"/>
    </source>
</evidence>
<proteinExistence type="predicted"/>
<evidence type="ECO:0000313" key="1">
    <source>
        <dbReference type="EMBL" id="CBZ50058.1"/>
    </source>
</evidence>
<accession>F0V8L7</accession>
<reference evidence="2" key="4">
    <citation type="journal article" date="2015" name="PLoS ONE">
        <title>Comprehensive Evaluation of Toxoplasma gondii VEG and Neospora caninum LIV Genomes with Tachyzoite Stage Transcriptome and Proteome Defines Novel Transcript Features.</title>
        <authorList>
            <person name="Ramaprasad A."/>
            <person name="Mourier T."/>
            <person name="Naeem R."/>
            <person name="Malas T.B."/>
            <person name="Moussa E."/>
            <person name="Panigrahi A."/>
            <person name="Vermont S.J."/>
            <person name="Otto T.D."/>
            <person name="Wastling J."/>
            <person name="Pain A."/>
        </authorList>
    </citation>
    <scope>NUCLEOTIDE SEQUENCE</scope>
    <source>
        <strain evidence="2">Liverpool</strain>
    </source>
</reference>
<dbReference type="AlphaFoldDB" id="F0V8L7"/>
<organism evidence="1 3">
    <name type="scientific">Neospora caninum (strain Liverpool)</name>
    <dbReference type="NCBI Taxonomy" id="572307"/>
    <lineage>
        <taxon>Eukaryota</taxon>
        <taxon>Sar</taxon>
        <taxon>Alveolata</taxon>
        <taxon>Apicomplexa</taxon>
        <taxon>Conoidasida</taxon>
        <taxon>Coccidia</taxon>
        <taxon>Eucoccidiorida</taxon>
        <taxon>Eimeriorina</taxon>
        <taxon>Sarcocystidae</taxon>
        <taxon>Neospora</taxon>
    </lineage>
</organism>
<reference evidence="3" key="3">
    <citation type="journal article" date="2012" name="PLoS Pathog.">
        <title>Comparative genomics of the apicomplexan parasites Toxoplasma gondii and Neospora caninum: Coccidia differing in host range and transmission strategy.</title>
        <authorList>
            <person name="Reid A.J."/>
            <person name="Vermont S.J."/>
            <person name="Cotton J.A."/>
            <person name="Harris D."/>
            <person name="Hill-Cawthorne G.A."/>
            <person name="Konen-Waisman S."/>
            <person name="Latham S.M."/>
            <person name="Mourier T."/>
            <person name="Norton R."/>
            <person name="Quail M.A."/>
            <person name="Sanders M."/>
            <person name="Shanmugam D."/>
            <person name="Sohal A."/>
            <person name="Wasmuth J.D."/>
            <person name="Brunk B."/>
            <person name="Grigg M.E."/>
            <person name="Howard J.C."/>
            <person name="Parkinson J."/>
            <person name="Roos D.S."/>
            <person name="Trees A.J."/>
            <person name="Berriman M."/>
            <person name="Pain A."/>
            <person name="Wastling J.M."/>
        </authorList>
    </citation>
    <scope>NUCLEOTIDE SEQUENCE [LARGE SCALE GENOMIC DNA]</scope>
    <source>
        <strain evidence="3">Liverpool</strain>
    </source>
</reference>
<protein>
    <submittedName>
        <fullName evidence="1">Uncharacterized protein</fullName>
    </submittedName>
</protein>
<gene>
    <name evidence="2" type="ORF">BN1204_005340</name>
    <name evidence="1" type="ORF">NCLIV_005340</name>
</gene>
<dbReference type="Proteomes" id="UP000007494">
    <property type="component" value="Chromosome II"/>
</dbReference>
<dbReference type="VEuPathDB" id="ToxoDB:NCLIV_005340"/>
<dbReference type="OrthoDB" id="328449at2759"/>
<dbReference type="RefSeq" id="XP_003880093.1">
    <property type="nucleotide sequence ID" value="XM_003880044.1"/>
</dbReference>
<dbReference type="EMBL" id="LN714476">
    <property type="protein sequence ID" value="CEL64652.1"/>
    <property type="molecule type" value="Genomic_DNA"/>
</dbReference>
<sequence length="204" mass="22508">MAEEDNTLQIVTGASATKSLSEAAHSPLIKWEWTSVNLSIPGLPTRPLRSAERVGLDTRVVPSPAVPGAFHIPPKADLEKNVVVAYHPQVHNKNVSYRIETKPLHATYRNLAVKHHQALRMGADFVAKMNVKGFWFPPPPEGVSPAPLVHLIDEKMTAFDLAPGASDILTQRNENLQVQATAAFMSQMTAWSLGRWLMTRKHSP</sequence>
<dbReference type="InParanoid" id="F0V8L7"/>
<evidence type="ECO:0000313" key="2">
    <source>
        <dbReference type="EMBL" id="CEL64652.1"/>
    </source>
</evidence>
<name>F0V8L7_NEOCL</name>
<dbReference type="EMBL" id="FR823382">
    <property type="protein sequence ID" value="CBZ50058.1"/>
    <property type="molecule type" value="Genomic_DNA"/>
</dbReference>
<keyword evidence="3" id="KW-1185">Reference proteome</keyword>
<reference evidence="1" key="1">
    <citation type="submission" date="2011-02" db="EMBL/GenBank/DDBJ databases">
        <authorList>
            <person name="Aslett M."/>
        </authorList>
    </citation>
    <scope>NUCLEOTIDE SEQUENCE</scope>
    <source>
        <strain evidence="1">Liverpool</strain>
    </source>
</reference>